<evidence type="ECO:0000313" key="2">
    <source>
        <dbReference type="EMBL" id="DAA03964.1"/>
    </source>
</evidence>
<reference evidence="2" key="1">
    <citation type="journal article" date="2003" name="Genome Biol.">
        <title>An integrated gene annotation and transcriptional profiling approach towards the full gene content of the Drosophila genome.</title>
        <authorList>
            <person name="Hild M."/>
            <person name="Beckmann B."/>
            <person name="Haas S.A."/>
            <person name="Koch B."/>
            <person name="Solovyev V."/>
            <person name="Busold C."/>
            <person name="Fellenberg K."/>
            <person name="Boutros M."/>
            <person name="Vingron M."/>
            <person name="Sauer F."/>
            <person name="Hoheisel J.D."/>
            <person name="Paro R."/>
        </authorList>
    </citation>
    <scope>NUCLEOTIDE SEQUENCE</scope>
</reference>
<dbReference type="AlphaFoldDB" id="Q6IKA8"/>
<name>Q6IKA8_DROME</name>
<feature type="region of interest" description="Disordered" evidence="1">
    <location>
        <begin position="72"/>
        <end position="91"/>
    </location>
</feature>
<dbReference type="EMBL" id="BK002458">
    <property type="protein sequence ID" value="DAA03964.1"/>
    <property type="molecule type" value="Genomic_DNA"/>
</dbReference>
<organism evidence="2">
    <name type="scientific">Drosophila melanogaster</name>
    <name type="common">Fruit fly</name>
    <dbReference type="NCBI Taxonomy" id="7227"/>
    <lineage>
        <taxon>Eukaryota</taxon>
        <taxon>Metazoa</taxon>
        <taxon>Ecdysozoa</taxon>
        <taxon>Arthropoda</taxon>
        <taxon>Hexapoda</taxon>
        <taxon>Insecta</taxon>
        <taxon>Pterygota</taxon>
        <taxon>Neoptera</taxon>
        <taxon>Endopterygota</taxon>
        <taxon>Diptera</taxon>
        <taxon>Brachycera</taxon>
        <taxon>Muscomorpha</taxon>
        <taxon>Ephydroidea</taxon>
        <taxon>Drosophilidae</taxon>
        <taxon>Drosophila</taxon>
        <taxon>Sophophora</taxon>
    </lineage>
</organism>
<evidence type="ECO:0000256" key="1">
    <source>
        <dbReference type="SAM" id="MobiDB-lite"/>
    </source>
</evidence>
<accession>Q6IKA8</accession>
<protein>
    <submittedName>
        <fullName evidence="2">HDC13006</fullName>
    </submittedName>
</protein>
<gene>
    <name evidence="2" type="ORF">HDC13006</name>
</gene>
<proteinExistence type="predicted"/>
<sequence length="133" mass="14540">MCTRETVLVFLCLFRPSVRWLRNFNQQKAFILFAKLIFYLASQAVRQEPLSGSEPGGDGVLALSVFQPARQGNALRSGPQRNAGKTQQKKKTFLSLGIVRPTMLAKSGSRNGNGYGSVGVMVAVDSGEDIRYA</sequence>